<dbReference type="SUPFAM" id="SSF52374">
    <property type="entry name" value="Nucleotidylyl transferase"/>
    <property type="match status" value="1"/>
</dbReference>
<dbReference type="Gene3D" id="3.40.50.620">
    <property type="entry name" value="HUPs"/>
    <property type="match status" value="1"/>
</dbReference>
<dbReference type="Pfam" id="PF01747">
    <property type="entry name" value="ATP-sulfurylase"/>
    <property type="match status" value="1"/>
</dbReference>
<dbReference type="InterPro" id="IPR002650">
    <property type="entry name" value="Sulphate_adenylyltransferase"/>
</dbReference>
<sequence length="396" mass="43983">MIKPVGSDTLQPLFVYDPDEHHELLKESEGLPSVTISSQAAGNAVMMGGGYFTPLKGFMNVADAMGCAESMKMTDGTFFPVPILCLLENVDAIGDAKRIALRDPNMEGNPVLAVMDVEGVEEVTDEQMQTMTEKVYRTTDPEHPGVAAFNSQGRFAVSGPIRVLHFSYFIDDFPDTFRTAVEIRNEIQERGWNKVVSFQTRNPMHRAHEELCKMAMAAVDADGLVIHMLLGKLKPGDIPAPVRDAAIRKMAELYFPPNSVMVTGYGFDMLYAGPREAVLHAYFRQNMGSTHFIIGRDHAGVGDYYGAFDAQTIFDEEVPEGALEIEIFKADHTAYSKKLNKVVMMRDAPDHSKEDFVLLSGTKVREMLGQGIAPPPEFSRPEVAEILMDYYRSLNK</sequence>
<evidence type="ECO:0000256" key="2">
    <source>
        <dbReference type="ARBA" id="ARBA00022679"/>
    </source>
</evidence>
<dbReference type="InterPro" id="IPR015947">
    <property type="entry name" value="PUA-like_sf"/>
</dbReference>
<feature type="domain" description="Sulphate adenylyltransferase catalytic" evidence="9">
    <location>
        <begin position="178"/>
        <end position="389"/>
    </location>
</feature>
<dbReference type="Proteomes" id="UP000886251">
    <property type="component" value="Unassembled WGS sequence"/>
</dbReference>
<dbReference type="InterPro" id="IPR025980">
    <property type="entry name" value="ATP-Sase_PUA-like_dom"/>
</dbReference>
<keyword evidence="4 8" id="KW-0547">Nucleotide-binding</keyword>
<dbReference type="HAMAP" id="MF_00066">
    <property type="entry name" value="Sulf_adenylyltr"/>
    <property type="match status" value="1"/>
</dbReference>
<evidence type="ECO:0000256" key="1">
    <source>
        <dbReference type="ARBA" id="ARBA00005048"/>
    </source>
</evidence>
<organism evidence="11">
    <name type="scientific">Sedimenticola thiotaurini</name>
    <dbReference type="NCBI Taxonomy" id="1543721"/>
    <lineage>
        <taxon>Bacteria</taxon>
        <taxon>Pseudomonadati</taxon>
        <taxon>Pseudomonadota</taxon>
        <taxon>Gammaproteobacteria</taxon>
        <taxon>Chromatiales</taxon>
        <taxon>Sedimenticolaceae</taxon>
        <taxon>Sedimenticola</taxon>
    </lineage>
</organism>
<evidence type="ECO:0000256" key="5">
    <source>
        <dbReference type="ARBA" id="ARBA00022840"/>
    </source>
</evidence>
<evidence type="ECO:0000259" key="9">
    <source>
        <dbReference type="Pfam" id="PF01747"/>
    </source>
</evidence>
<dbReference type="SUPFAM" id="SSF88697">
    <property type="entry name" value="PUA domain-like"/>
    <property type="match status" value="1"/>
</dbReference>
<dbReference type="Pfam" id="PF14306">
    <property type="entry name" value="PUA_2"/>
    <property type="match status" value="1"/>
</dbReference>
<comment type="caution">
    <text evidence="11">The sequence shown here is derived from an EMBL/GenBank/DDBJ whole genome shotgun (WGS) entry which is preliminary data.</text>
</comment>
<evidence type="ECO:0000256" key="8">
    <source>
        <dbReference type="HAMAP-Rule" id="MF_00066"/>
    </source>
</evidence>
<dbReference type="Gene3D" id="3.10.400.10">
    <property type="entry name" value="Sulfate adenylyltransferase"/>
    <property type="match status" value="1"/>
</dbReference>
<comment type="pathway">
    <text evidence="1 8">Sulfur metabolism; hydrogen sulfide biosynthesis; sulfite from sulfate: step 1/3.</text>
</comment>
<dbReference type="InterPro" id="IPR024951">
    <property type="entry name" value="Sulfurylase_cat_dom"/>
</dbReference>
<evidence type="ECO:0000256" key="6">
    <source>
        <dbReference type="ARBA" id="ARBA00037980"/>
    </source>
</evidence>
<dbReference type="PANTHER" id="PTHR43509:SF1">
    <property type="entry name" value="SULFATE ADENYLYLTRANSFERASE"/>
    <property type="match status" value="1"/>
</dbReference>
<dbReference type="GO" id="GO:0070814">
    <property type="term" value="P:hydrogen sulfide biosynthetic process"/>
    <property type="evidence" value="ECO:0007669"/>
    <property type="project" value="UniProtKB-UniRule"/>
</dbReference>
<dbReference type="GO" id="GO:0004781">
    <property type="term" value="F:sulfate adenylyltransferase (ATP) activity"/>
    <property type="evidence" value="ECO:0007669"/>
    <property type="project" value="UniProtKB-UniRule"/>
</dbReference>
<dbReference type="CDD" id="cd00517">
    <property type="entry name" value="ATPS"/>
    <property type="match status" value="1"/>
</dbReference>
<evidence type="ECO:0000256" key="3">
    <source>
        <dbReference type="ARBA" id="ARBA00022695"/>
    </source>
</evidence>
<comment type="catalytic activity">
    <reaction evidence="7 8">
        <text>sulfate + ATP + H(+) = adenosine 5'-phosphosulfate + diphosphate</text>
        <dbReference type="Rhea" id="RHEA:18133"/>
        <dbReference type="ChEBI" id="CHEBI:15378"/>
        <dbReference type="ChEBI" id="CHEBI:16189"/>
        <dbReference type="ChEBI" id="CHEBI:30616"/>
        <dbReference type="ChEBI" id="CHEBI:33019"/>
        <dbReference type="ChEBI" id="CHEBI:58243"/>
        <dbReference type="EC" id="2.7.7.4"/>
    </reaction>
</comment>
<dbReference type="GO" id="GO:0000103">
    <property type="term" value="P:sulfate assimilation"/>
    <property type="evidence" value="ECO:0007669"/>
    <property type="project" value="UniProtKB-UniRule"/>
</dbReference>
<dbReference type="InterPro" id="IPR014729">
    <property type="entry name" value="Rossmann-like_a/b/a_fold"/>
</dbReference>
<evidence type="ECO:0000256" key="4">
    <source>
        <dbReference type="ARBA" id="ARBA00022741"/>
    </source>
</evidence>
<dbReference type="InterPro" id="IPR020792">
    <property type="entry name" value="SO4_adenylyltransferase_pro"/>
</dbReference>
<dbReference type="PANTHER" id="PTHR43509">
    <property type="match status" value="1"/>
</dbReference>
<dbReference type="NCBIfam" id="TIGR00339">
    <property type="entry name" value="sopT"/>
    <property type="match status" value="1"/>
</dbReference>
<name>A0A831W7D4_9GAMM</name>
<evidence type="ECO:0000259" key="10">
    <source>
        <dbReference type="Pfam" id="PF14306"/>
    </source>
</evidence>
<dbReference type="AlphaFoldDB" id="A0A831W7D4"/>
<dbReference type="GO" id="GO:0005524">
    <property type="term" value="F:ATP binding"/>
    <property type="evidence" value="ECO:0007669"/>
    <property type="project" value="UniProtKB-KW"/>
</dbReference>
<gene>
    <name evidence="8 11" type="primary">sat</name>
    <name evidence="11" type="ORF">ENI96_08190</name>
</gene>
<keyword evidence="2 8" id="KW-0808">Transferase</keyword>
<protein>
    <recommendedName>
        <fullName evidence="8">Sulfate adenylyltransferase</fullName>
        <ecNumber evidence="8">2.7.7.4</ecNumber>
    </recommendedName>
    <alternativeName>
        <fullName evidence="8">ATP-sulfurylase</fullName>
    </alternativeName>
    <alternativeName>
        <fullName evidence="8">Sulfate adenylate transferase</fullName>
        <shortName evidence="8">SAT</shortName>
    </alternativeName>
</protein>
<feature type="domain" description="ATP-sulfurylase PUA-like" evidence="10">
    <location>
        <begin position="2"/>
        <end position="165"/>
    </location>
</feature>
<evidence type="ECO:0000256" key="7">
    <source>
        <dbReference type="ARBA" id="ARBA00049370"/>
    </source>
</evidence>
<dbReference type="EC" id="2.7.7.4" evidence="8"/>
<dbReference type="UniPathway" id="UPA00140">
    <property type="reaction ID" value="UER00204"/>
</dbReference>
<dbReference type="EMBL" id="DRKP01000094">
    <property type="protein sequence ID" value="HEB96396.1"/>
    <property type="molecule type" value="Genomic_DNA"/>
</dbReference>
<accession>A0A831W7D4</accession>
<keyword evidence="3 8" id="KW-0548">Nucleotidyltransferase</keyword>
<reference evidence="11" key="1">
    <citation type="journal article" date="2020" name="mSystems">
        <title>Genome- and Community-Level Interaction Insights into Carbon Utilization and Element Cycling Functions of Hydrothermarchaeota in Hydrothermal Sediment.</title>
        <authorList>
            <person name="Zhou Z."/>
            <person name="Liu Y."/>
            <person name="Xu W."/>
            <person name="Pan J."/>
            <person name="Luo Z.H."/>
            <person name="Li M."/>
        </authorList>
    </citation>
    <scope>NUCLEOTIDE SEQUENCE [LARGE SCALE GENOMIC DNA]</scope>
    <source>
        <strain evidence="11">HyVt-443</strain>
    </source>
</reference>
<evidence type="ECO:0000313" key="11">
    <source>
        <dbReference type="EMBL" id="HEB96396.1"/>
    </source>
</evidence>
<proteinExistence type="inferred from homology"/>
<keyword evidence="5 8" id="KW-0067">ATP-binding</keyword>
<comment type="similarity">
    <text evidence="6 8">Belongs to the sulfate adenylyltransferase family.</text>
</comment>